<proteinExistence type="predicted"/>
<protein>
    <recommendedName>
        <fullName evidence="4">TraB family protein</fullName>
    </recommendedName>
</protein>
<accession>A0A0U9HJC6</accession>
<keyword evidence="3" id="KW-1185">Reference proteome</keyword>
<evidence type="ECO:0008006" key="4">
    <source>
        <dbReference type="Google" id="ProtNLM"/>
    </source>
</evidence>
<feature type="compositionally biased region" description="Low complexity" evidence="1">
    <location>
        <begin position="1"/>
        <end position="19"/>
    </location>
</feature>
<evidence type="ECO:0000313" key="3">
    <source>
        <dbReference type="Proteomes" id="UP000054558"/>
    </source>
</evidence>
<feature type="region of interest" description="Disordered" evidence="1">
    <location>
        <begin position="1"/>
        <end position="21"/>
    </location>
</feature>
<sequence length="391" mass="43324">MYTAGPGPASPGRAPGQGPFSNAKDDYVPLADVAEILAEGFPLERGLQVLKRQPEACALFESPSHLEELALPEDNKKNVLVLKNPSSGGIVYLIGTTHESLISATDVRMLIEAVRPDVVAVELDLDRIAGYAAPSLPESASSDLTKPLEIEGGDCGDMESAIITAQRLDIKVALIDQHYRFQDPDLESIRKRVEARILQGMPESEKKELVELTKEHEKVRDRDPFVWEFLYAACSWVEQLPKQPKRAFFRICSAFLEGRSMPLPADVAEFRSHIFECGESYRARLFRSSAPRAKLAPRDDLMALALWMGELMEQRWPLNLRQIADLVAFGAAVGIAYKRYPHVVLKLGAGALLTFVLLQLALATLTAKWVQFGLYLDEAARLQEVGSTPRT</sequence>
<dbReference type="Proteomes" id="UP000054558">
    <property type="component" value="Unassembled WGS sequence"/>
</dbReference>
<evidence type="ECO:0000313" key="2">
    <source>
        <dbReference type="EMBL" id="GAQ81987.1"/>
    </source>
</evidence>
<dbReference type="PANTHER" id="PTHR21530:SF0">
    <property type="entry name" value="TRAB FAMILY PROTEIN"/>
    <property type="match status" value="1"/>
</dbReference>
<name>A0A0U9HJC6_KLENI</name>
<gene>
    <name evidence="2" type="ORF">KFL_000970110</name>
</gene>
<dbReference type="EMBL" id="DF237046">
    <property type="protein sequence ID" value="GAQ81987.1"/>
    <property type="molecule type" value="Genomic_DNA"/>
</dbReference>
<evidence type="ECO:0000256" key="1">
    <source>
        <dbReference type="SAM" id="MobiDB-lite"/>
    </source>
</evidence>
<organism evidence="2 3">
    <name type="scientific">Klebsormidium nitens</name>
    <name type="common">Green alga</name>
    <name type="synonym">Ulothrix nitens</name>
    <dbReference type="NCBI Taxonomy" id="105231"/>
    <lineage>
        <taxon>Eukaryota</taxon>
        <taxon>Viridiplantae</taxon>
        <taxon>Streptophyta</taxon>
        <taxon>Klebsormidiophyceae</taxon>
        <taxon>Klebsormidiales</taxon>
        <taxon>Klebsormidiaceae</taxon>
        <taxon>Klebsormidium</taxon>
    </lineage>
</organism>
<dbReference type="AlphaFoldDB" id="A0A0U9HJC6"/>
<dbReference type="OrthoDB" id="48306at2759"/>
<reference evidence="2 3" key="1">
    <citation type="journal article" date="2014" name="Nat. Commun.">
        <title>Klebsormidium flaccidum genome reveals primary factors for plant terrestrial adaptation.</title>
        <authorList>
            <person name="Hori K."/>
            <person name="Maruyama F."/>
            <person name="Fujisawa T."/>
            <person name="Togashi T."/>
            <person name="Yamamoto N."/>
            <person name="Seo M."/>
            <person name="Sato S."/>
            <person name="Yamada T."/>
            <person name="Mori H."/>
            <person name="Tajima N."/>
            <person name="Moriyama T."/>
            <person name="Ikeuchi M."/>
            <person name="Watanabe M."/>
            <person name="Wada H."/>
            <person name="Kobayashi K."/>
            <person name="Saito M."/>
            <person name="Masuda T."/>
            <person name="Sasaki-Sekimoto Y."/>
            <person name="Mashiguchi K."/>
            <person name="Awai K."/>
            <person name="Shimojima M."/>
            <person name="Masuda S."/>
            <person name="Iwai M."/>
            <person name="Nobusawa T."/>
            <person name="Narise T."/>
            <person name="Kondo S."/>
            <person name="Saito H."/>
            <person name="Sato R."/>
            <person name="Murakawa M."/>
            <person name="Ihara Y."/>
            <person name="Oshima-Yamada Y."/>
            <person name="Ohtaka K."/>
            <person name="Satoh M."/>
            <person name="Sonobe K."/>
            <person name="Ishii M."/>
            <person name="Ohtani R."/>
            <person name="Kanamori-Sato M."/>
            <person name="Honoki R."/>
            <person name="Miyazaki D."/>
            <person name="Mochizuki H."/>
            <person name="Umetsu J."/>
            <person name="Higashi K."/>
            <person name="Shibata D."/>
            <person name="Kamiya Y."/>
            <person name="Sato N."/>
            <person name="Nakamura Y."/>
            <person name="Tabata S."/>
            <person name="Ida S."/>
            <person name="Kurokawa K."/>
            <person name="Ohta H."/>
        </authorList>
    </citation>
    <scope>NUCLEOTIDE SEQUENCE [LARGE SCALE GENOMIC DNA]</scope>
    <source>
        <strain evidence="2 3">NIES-2285</strain>
    </source>
</reference>
<dbReference type="PANTHER" id="PTHR21530">
    <property type="entry name" value="PHEROMONE SHUTDOWN PROTEIN"/>
    <property type="match status" value="1"/>
</dbReference>
<dbReference type="InterPro" id="IPR046345">
    <property type="entry name" value="TraB_PrgY-like"/>
</dbReference>